<dbReference type="PANTHER" id="PTHR38446:SF1">
    <property type="entry name" value="BLL0914 PROTEIN"/>
    <property type="match status" value="1"/>
</dbReference>
<evidence type="ECO:0008006" key="4">
    <source>
        <dbReference type="Google" id="ProtNLM"/>
    </source>
</evidence>
<keyword evidence="3" id="KW-1185">Reference proteome</keyword>
<evidence type="ECO:0000256" key="1">
    <source>
        <dbReference type="SAM" id="Phobius"/>
    </source>
</evidence>
<feature type="transmembrane region" description="Helical" evidence="1">
    <location>
        <begin position="56"/>
        <end position="72"/>
    </location>
</feature>
<proteinExistence type="predicted"/>
<dbReference type="EMBL" id="AZEU01000127">
    <property type="protein sequence ID" value="KRL45384.1"/>
    <property type="molecule type" value="Genomic_DNA"/>
</dbReference>
<protein>
    <recommendedName>
        <fullName evidence="4">Integral membrane protein</fullName>
    </recommendedName>
</protein>
<dbReference type="Pfam" id="PF06993">
    <property type="entry name" value="DUF1304"/>
    <property type="match status" value="1"/>
</dbReference>
<feature type="transmembrane region" description="Helical" evidence="1">
    <location>
        <begin position="103"/>
        <end position="121"/>
    </location>
</feature>
<feature type="transmembrane region" description="Helical" evidence="1">
    <location>
        <begin position="79"/>
        <end position="97"/>
    </location>
</feature>
<keyword evidence="1" id="KW-0472">Membrane</keyword>
<sequence length="122" mass="13211">MQNIFFILTIFLGALHLVIMALELWGTPETQAKAFAMPLAFVRQAPARVSLVNQGIYNGALGAMFLFTCLLADNPTTWAVRMALAGFVLIVGLVGGFTATKKIFLIQCLPAVITLLIGWLAK</sequence>
<evidence type="ECO:0000313" key="3">
    <source>
        <dbReference type="Proteomes" id="UP000051790"/>
    </source>
</evidence>
<comment type="caution">
    <text evidence="2">The sequence shown here is derived from an EMBL/GenBank/DDBJ whole genome shotgun (WGS) entry which is preliminary data.</text>
</comment>
<dbReference type="InterPro" id="IPR009732">
    <property type="entry name" value="DUF1304"/>
</dbReference>
<keyword evidence="1" id="KW-0812">Transmembrane</keyword>
<gene>
    <name evidence="2" type="ORF">FD01_GL000710</name>
</gene>
<dbReference type="Proteomes" id="UP000051790">
    <property type="component" value="Unassembled WGS sequence"/>
</dbReference>
<dbReference type="PANTHER" id="PTHR38446">
    <property type="entry name" value="BLL0914 PROTEIN"/>
    <property type="match status" value="1"/>
</dbReference>
<dbReference type="AlphaFoldDB" id="A0A0R1QW12"/>
<accession>A0A0R1QW12</accession>
<keyword evidence="1" id="KW-1133">Transmembrane helix</keyword>
<dbReference type="OrthoDB" id="9803832at2"/>
<reference evidence="2 3" key="1">
    <citation type="journal article" date="2015" name="Genome Announc.">
        <title>Expanding the biotechnology potential of lactobacilli through comparative genomics of 213 strains and associated genera.</title>
        <authorList>
            <person name="Sun Z."/>
            <person name="Harris H.M."/>
            <person name="McCann A."/>
            <person name="Guo C."/>
            <person name="Argimon S."/>
            <person name="Zhang W."/>
            <person name="Yang X."/>
            <person name="Jeffery I.B."/>
            <person name="Cooney J.C."/>
            <person name="Kagawa T.F."/>
            <person name="Liu W."/>
            <person name="Song Y."/>
            <person name="Salvetti E."/>
            <person name="Wrobel A."/>
            <person name="Rasinkangas P."/>
            <person name="Parkhill J."/>
            <person name="Rea M.C."/>
            <person name="O'Sullivan O."/>
            <person name="Ritari J."/>
            <person name="Douillard F.P."/>
            <person name="Paul Ross R."/>
            <person name="Yang R."/>
            <person name="Briner A.E."/>
            <person name="Felis G.E."/>
            <person name="de Vos W.M."/>
            <person name="Barrangou R."/>
            <person name="Klaenhammer T.R."/>
            <person name="Caufield P.W."/>
            <person name="Cui Y."/>
            <person name="Zhang H."/>
            <person name="O'Toole P.W."/>
        </authorList>
    </citation>
    <scope>NUCLEOTIDE SEQUENCE [LARGE SCALE GENOMIC DNA]</scope>
    <source>
        <strain evidence="2 3">DSM 13343</strain>
    </source>
</reference>
<dbReference type="RefSeq" id="WP_056963395.1">
    <property type="nucleotide sequence ID" value="NZ_AZEU01000127.1"/>
</dbReference>
<dbReference type="PATRIC" id="fig|1423769.4.peg.757"/>
<organism evidence="2 3">
    <name type="scientific">Lacticaseibacillus manihotivorans DSM 13343 = JCM 12514</name>
    <dbReference type="NCBI Taxonomy" id="1423769"/>
    <lineage>
        <taxon>Bacteria</taxon>
        <taxon>Bacillati</taxon>
        <taxon>Bacillota</taxon>
        <taxon>Bacilli</taxon>
        <taxon>Lactobacillales</taxon>
        <taxon>Lactobacillaceae</taxon>
        <taxon>Lacticaseibacillus</taxon>
    </lineage>
</organism>
<evidence type="ECO:0000313" key="2">
    <source>
        <dbReference type="EMBL" id="KRL45384.1"/>
    </source>
</evidence>
<name>A0A0R1QW12_9LACO</name>